<proteinExistence type="inferred from homology"/>
<evidence type="ECO:0000256" key="7">
    <source>
        <dbReference type="SAM" id="Phobius"/>
    </source>
</evidence>
<dbReference type="GO" id="GO:0016020">
    <property type="term" value="C:membrane"/>
    <property type="evidence" value="ECO:0007669"/>
    <property type="project" value="UniProtKB-SubCell"/>
</dbReference>
<keyword evidence="7" id="KW-0812">Transmembrane</keyword>
<dbReference type="PROSITE" id="PS50885">
    <property type="entry name" value="HAMP"/>
    <property type="match status" value="1"/>
</dbReference>
<dbReference type="InterPro" id="IPR004089">
    <property type="entry name" value="MCPsignal_dom"/>
</dbReference>
<dbReference type="STRING" id="507626.LOKO_03326"/>
<feature type="domain" description="NIT" evidence="10">
    <location>
        <begin position="54"/>
        <end position="304"/>
    </location>
</feature>
<protein>
    <submittedName>
        <fullName evidence="11">Methyl-accepting chemotaxis protein IV</fullName>
    </submittedName>
</protein>
<evidence type="ECO:0000313" key="11">
    <source>
        <dbReference type="EMBL" id="AMD02370.1"/>
    </source>
</evidence>
<dbReference type="PANTHER" id="PTHR43531:SF11">
    <property type="entry name" value="METHYL-ACCEPTING CHEMOTAXIS PROTEIN 3"/>
    <property type="match status" value="1"/>
</dbReference>
<comment type="similarity">
    <text evidence="4">Belongs to the methyl-accepting chemotaxis (MCP) protein family.</text>
</comment>
<gene>
    <name evidence="11" type="primary">tap_4</name>
    <name evidence="11" type="ORF">LOKO_03326</name>
</gene>
<dbReference type="SMART" id="SM00283">
    <property type="entry name" value="MA"/>
    <property type="match status" value="1"/>
</dbReference>
<feature type="coiled-coil region" evidence="6">
    <location>
        <begin position="591"/>
        <end position="618"/>
    </location>
</feature>
<evidence type="ECO:0000313" key="12">
    <source>
        <dbReference type="Proteomes" id="UP000063387"/>
    </source>
</evidence>
<dbReference type="InterPro" id="IPR013587">
    <property type="entry name" value="Nitrate/nitrite_sensing"/>
</dbReference>
<dbReference type="Pfam" id="PF00015">
    <property type="entry name" value="MCPsignal"/>
    <property type="match status" value="1"/>
</dbReference>
<dbReference type="FunFam" id="1.10.287.950:FF:000001">
    <property type="entry name" value="Methyl-accepting chemotaxis sensory transducer"/>
    <property type="match status" value="1"/>
</dbReference>
<dbReference type="SMART" id="SM00304">
    <property type="entry name" value="HAMP"/>
    <property type="match status" value="1"/>
</dbReference>
<comment type="subcellular location">
    <subcellularLocation>
        <location evidence="1">Membrane</location>
    </subcellularLocation>
</comment>
<feature type="domain" description="HAMP" evidence="9">
    <location>
        <begin position="335"/>
        <end position="386"/>
    </location>
</feature>
<keyword evidence="7" id="KW-1133">Transmembrane helix</keyword>
<accession>A0A0X8HGS6</accession>
<keyword evidence="2" id="KW-0145">Chemotaxis</keyword>
<keyword evidence="3 5" id="KW-0807">Transducer</keyword>
<evidence type="ECO:0000256" key="1">
    <source>
        <dbReference type="ARBA" id="ARBA00004370"/>
    </source>
</evidence>
<keyword evidence="12" id="KW-1185">Reference proteome</keyword>
<keyword evidence="7" id="KW-0472">Membrane</keyword>
<dbReference type="PANTHER" id="PTHR43531">
    <property type="entry name" value="PROTEIN ICFG"/>
    <property type="match status" value="1"/>
</dbReference>
<organism evidence="11 12">
    <name type="scientific">Halomonas chromatireducens</name>
    <dbReference type="NCBI Taxonomy" id="507626"/>
    <lineage>
        <taxon>Bacteria</taxon>
        <taxon>Pseudomonadati</taxon>
        <taxon>Pseudomonadota</taxon>
        <taxon>Gammaproteobacteria</taxon>
        <taxon>Oceanospirillales</taxon>
        <taxon>Halomonadaceae</taxon>
        <taxon>Halomonas</taxon>
    </lineage>
</organism>
<dbReference type="EMBL" id="CP014226">
    <property type="protein sequence ID" value="AMD02370.1"/>
    <property type="molecule type" value="Genomic_DNA"/>
</dbReference>
<dbReference type="KEGG" id="hco:LOKO_03326"/>
<dbReference type="InterPro" id="IPR010910">
    <property type="entry name" value="Nitrate/nitrite_sensing_bac"/>
</dbReference>
<evidence type="ECO:0000256" key="4">
    <source>
        <dbReference type="ARBA" id="ARBA00029447"/>
    </source>
</evidence>
<dbReference type="PATRIC" id="fig|507626.3.peg.3321"/>
<dbReference type="GO" id="GO:0007165">
    <property type="term" value="P:signal transduction"/>
    <property type="evidence" value="ECO:0007669"/>
    <property type="project" value="UniProtKB-KW"/>
</dbReference>
<feature type="domain" description="Methyl-accepting transducer" evidence="8">
    <location>
        <begin position="391"/>
        <end position="620"/>
    </location>
</feature>
<dbReference type="InterPro" id="IPR003660">
    <property type="entry name" value="HAMP_dom"/>
</dbReference>
<dbReference type="Proteomes" id="UP000063387">
    <property type="component" value="Chromosome"/>
</dbReference>
<dbReference type="CDD" id="cd11386">
    <property type="entry name" value="MCP_signal"/>
    <property type="match status" value="1"/>
</dbReference>
<dbReference type="PROSITE" id="PS50906">
    <property type="entry name" value="NIT"/>
    <property type="match status" value="1"/>
</dbReference>
<evidence type="ECO:0000256" key="5">
    <source>
        <dbReference type="PROSITE-ProRule" id="PRU00284"/>
    </source>
</evidence>
<dbReference type="PROSITE" id="PS50111">
    <property type="entry name" value="CHEMOTAXIS_TRANSDUC_2"/>
    <property type="match status" value="1"/>
</dbReference>
<evidence type="ECO:0000259" key="10">
    <source>
        <dbReference type="PROSITE" id="PS50906"/>
    </source>
</evidence>
<dbReference type="RefSeq" id="WP_083517641.1">
    <property type="nucleotide sequence ID" value="NZ_CP014226.1"/>
</dbReference>
<evidence type="ECO:0000259" key="9">
    <source>
        <dbReference type="PROSITE" id="PS50885"/>
    </source>
</evidence>
<reference evidence="11 12" key="2">
    <citation type="submission" date="2016-02" db="EMBL/GenBank/DDBJ databases">
        <authorList>
            <person name="Wen L."/>
            <person name="He K."/>
            <person name="Yang H."/>
        </authorList>
    </citation>
    <scope>NUCLEOTIDE SEQUENCE [LARGE SCALE GENOMIC DNA]</scope>
    <source>
        <strain evidence="11 12">AGD 8-3</strain>
    </source>
</reference>
<dbReference type="GO" id="GO:0006935">
    <property type="term" value="P:chemotaxis"/>
    <property type="evidence" value="ECO:0007669"/>
    <property type="project" value="UniProtKB-KW"/>
</dbReference>
<dbReference type="Gene3D" id="1.10.287.950">
    <property type="entry name" value="Methyl-accepting chemotaxis protein"/>
    <property type="match status" value="1"/>
</dbReference>
<reference evidence="11 12" key="1">
    <citation type="journal article" date="2016" name="Genome Announc.">
        <title>Draft Genome Sequence of 'Halomonas chromatireducens' Strain AGD 8-3, a Haloalkaliphilic Chromate- and Selenite-Reducing Gammaproteobacterium.</title>
        <authorList>
            <person name="Sharko F.S."/>
            <person name="Shapovalova A.A."/>
            <person name="Tsygankova S.V."/>
            <person name="Komova A.V."/>
            <person name="Boulygina E.S."/>
            <person name="Teslyuk A.B."/>
            <person name="Gotovtsev P.M."/>
            <person name="Namsaraev Z.B."/>
            <person name="Khijniak T.V."/>
            <person name="Nedoluzhko A.V."/>
            <person name="Vasilov R.G."/>
        </authorList>
    </citation>
    <scope>NUCLEOTIDE SEQUENCE [LARGE SCALE GENOMIC DNA]</scope>
    <source>
        <strain evidence="11 12">AGD 8-3</strain>
    </source>
</reference>
<dbReference type="InterPro" id="IPR051310">
    <property type="entry name" value="MCP_chemotaxis"/>
</dbReference>
<evidence type="ECO:0000259" key="8">
    <source>
        <dbReference type="PROSITE" id="PS50111"/>
    </source>
</evidence>
<feature type="transmembrane region" description="Helical" evidence="7">
    <location>
        <begin position="312"/>
        <end position="334"/>
    </location>
</feature>
<dbReference type="Pfam" id="PF08376">
    <property type="entry name" value="NIT"/>
    <property type="match status" value="1"/>
</dbReference>
<dbReference type="SUPFAM" id="SSF58104">
    <property type="entry name" value="Methyl-accepting chemotaxis protein (MCP) signaling domain"/>
    <property type="match status" value="1"/>
</dbReference>
<dbReference type="CDD" id="cd06225">
    <property type="entry name" value="HAMP"/>
    <property type="match status" value="1"/>
</dbReference>
<name>A0A0X8HGS6_9GAMM</name>
<sequence length="659" mass="71652">MMHLLNRLPMSGKFILVLALPVLAMLWFAGIGILERQQLATNMTELSELAELSADAGNLVHELQRERGMSVGYIGSGGNSFGNRLSAQHPHTDLAIQALQNTLSEMDIASIDEAFAQRASVMESQLATVADMRRQVLDLSANSDRATTFYTEFNEALITMIGRIAHLAEDDDITLQLGAYVSLLKAKDLAGIERAMLTNAFSINVMAGSTYQRMMTLFGRQEAYQDSFHSMANAEQRELLDSLLSGPEMERLAEMRQVAIDRGVQGFFGIDSEAWFDQQTLKLDRMKEVEDAVSANVLNEASVLRNDARRDLTGFLLMAAIAGFAALVLSLLVVRSLLRPLHHNLQDIQERGGDLTRRLDVPGSDELSRLYAAFNKASDEMEALVGNIQNNALSVEVASGEISQGNQDLAQRTEEQSASLVETATSMEQITATVRNTADNARQAETMTGEVSQETSDATGVAERASQAMQQIYTANQEVTSIVAAIDSIAFQTNLLALNASVEAARAGEHGRGFAVVAQEVRKLAGRSAEEAEQIRRLVDNNVARISEGESLVNETTTALETIAVKVTQVADLVRDMSAATGEQSAGIEQINQAVSQLEEVTQQNAALVEQVAAASRSLDDQAGDMAKLMRRFKVTTMGGAILHRRQHQLTSVDEPAFG</sequence>
<evidence type="ECO:0000256" key="3">
    <source>
        <dbReference type="ARBA" id="ARBA00023224"/>
    </source>
</evidence>
<dbReference type="Pfam" id="PF00672">
    <property type="entry name" value="HAMP"/>
    <property type="match status" value="1"/>
</dbReference>
<evidence type="ECO:0000256" key="6">
    <source>
        <dbReference type="SAM" id="Coils"/>
    </source>
</evidence>
<dbReference type="AlphaFoldDB" id="A0A0X8HGS6"/>
<evidence type="ECO:0000256" key="2">
    <source>
        <dbReference type="ARBA" id="ARBA00022500"/>
    </source>
</evidence>
<keyword evidence="6" id="KW-0175">Coiled coil</keyword>